<keyword evidence="4" id="KW-1185">Reference proteome</keyword>
<name>A0ABS9YP93_9ACTN</name>
<dbReference type="RefSeq" id="WP_242776942.1">
    <property type="nucleotide sequence ID" value="NZ_JALDAY010000019.1"/>
</dbReference>
<comment type="caution">
    <text evidence="3">The sequence shown here is derived from an EMBL/GenBank/DDBJ whole genome shotgun (WGS) entry which is preliminary data.</text>
</comment>
<dbReference type="InterPro" id="IPR013785">
    <property type="entry name" value="Aldolase_TIM"/>
</dbReference>
<dbReference type="InterPro" id="IPR038417">
    <property type="entry name" value="Alpga-gal_N_sf"/>
</dbReference>
<dbReference type="EMBL" id="JALDAY010000019">
    <property type="protein sequence ID" value="MCI3278365.1"/>
    <property type="molecule type" value="Genomic_DNA"/>
</dbReference>
<evidence type="ECO:0000313" key="3">
    <source>
        <dbReference type="EMBL" id="MCI3278365.1"/>
    </source>
</evidence>
<dbReference type="Gene3D" id="3.20.20.70">
    <property type="entry name" value="Aldolase class I"/>
    <property type="match status" value="1"/>
</dbReference>
<reference evidence="3" key="1">
    <citation type="submission" date="2022-03" db="EMBL/GenBank/DDBJ databases">
        <title>Streptomyces 7R015 and 7R016 isolated from Barleria lupulina in Thailand.</title>
        <authorList>
            <person name="Kanchanasin P."/>
            <person name="Phongsopitanun W."/>
            <person name="Tanasupawat S."/>
        </authorList>
    </citation>
    <scope>NUCLEOTIDE SEQUENCE</scope>
    <source>
        <strain evidence="3">7R015</strain>
    </source>
</reference>
<dbReference type="SUPFAM" id="SSF51445">
    <property type="entry name" value="(Trans)glycosidases"/>
    <property type="match status" value="1"/>
</dbReference>
<sequence>MRPAADSPARSPLDWEAGPLRLELDIASDGPVRVKRLAHADQEDDGTRPVGSALVELAADAEGHDGEGAAPQHRAYVTTGRLRYTGHRETEEPGGVRELAVEQADERTGLRVTTRIRHRPGTAVLHTYSDIRNDGPGPVRLRHVSSLNVPVTAGRMYRDLRVHTAYNSWVAELRWQTSTLEQIGLVDDGPAHSQGTTQTCHRIGAHGSRSSGTHLPVGGVSDRATGHAWAWQIEHNGPWVHSLDDLDGALHIRLAGPTEQEHAWTTLLAPGGSFRTAQVAVTACADGFEGALRALTVHRRALRRPHPDTEALPIVFNDYMNCLMGDPSREKLLPLVDAAARLGAEYFVIDAGWYADDDGWWSTVGEWRESAVRFPGGLGEITARIRESGMTPGLWLEPEVVGVRSPVADRLPREAFFQRDGERVVQRGRHQLDFRHPAARAHLDETVDRLVAEHGVGYFKLDHNINAAPGTDVDADSPGDGLLGHSRAFLGWLDGVLDRHPGLVLENCGSGGMRMDHAHLARMTLLSTSDQQDPVRYAPIAAAAPSAVTPEQGAVWAYPQPEYSPALNAFTMVSSLLGRVHLSGRIDLLSAEQGDAVARALGVYRAIRTRLRHALPSWPLGLPGWYDDWIALGLDDEQGMLLSVWRRGGDRSVELALPRLRRSDGGVTVEELYPGGSCSHRWEPDRGVLTVSLPDAPSACLLAVRAA</sequence>
<dbReference type="InterPro" id="IPR050985">
    <property type="entry name" value="Alpha-glycosidase_related"/>
</dbReference>
<keyword evidence="2" id="KW-0326">Glycosidase</keyword>
<evidence type="ECO:0000256" key="1">
    <source>
        <dbReference type="ARBA" id="ARBA00022801"/>
    </source>
</evidence>
<evidence type="ECO:0000313" key="4">
    <source>
        <dbReference type="Proteomes" id="UP001165269"/>
    </source>
</evidence>
<organism evidence="3 4">
    <name type="scientific">Streptomyces cylindrosporus</name>
    <dbReference type="NCBI Taxonomy" id="2927583"/>
    <lineage>
        <taxon>Bacteria</taxon>
        <taxon>Bacillati</taxon>
        <taxon>Actinomycetota</taxon>
        <taxon>Actinomycetes</taxon>
        <taxon>Kitasatosporales</taxon>
        <taxon>Streptomycetaceae</taxon>
        <taxon>Streptomyces</taxon>
    </lineage>
</organism>
<evidence type="ECO:0000256" key="2">
    <source>
        <dbReference type="ARBA" id="ARBA00023295"/>
    </source>
</evidence>
<dbReference type="InterPro" id="IPR002252">
    <property type="entry name" value="Glyco_hydro_36"/>
</dbReference>
<dbReference type="Proteomes" id="UP001165269">
    <property type="component" value="Unassembled WGS sequence"/>
</dbReference>
<dbReference type="Gene3D" id="2.70.98.60">
    <property type="entry name" value="alpha-galactosidase from lactobacil brevis"/>
    <property type="match status" value="1"/>
</dbReference>
<dbReference type="Pfam" id="PF02065">
    <property type="entry name" value="Melibiase"/>
    <property type="match status" value="1"/>
</dbReference>
<proteinExistence type="predicted"/>
<dbReference type="CDD" id="cd14791">
    <property type="entry name" value="GH36"/>
    <property type="match status" value="1"/>
</dbReference>
<protein>
    <submittedName>
        <fullName evidence="3">Alpha-galactosidase</fullName>
    </submittedName>
</protein>
<dbReference type="PANTHER" id="PTHR43053">
    <property type="entry name" value="GLYCOSIDASE FAMILY 31"/>
    <property type="match status" value="1"/>
</dbReference>
<keyword evidence="1" id="KW-0378">Hydrolase</keyword>
<dbReference type="InterPro" id="IPR017853">
    <property type="entry name" value="GH"/>
</dbReference>
<accession>A0ABS9YP93</accession>
<dbReference type="PRINTS" id="PR00743">
    <property type="entry name" value="GLHYDRLASE36"/>
</dbReference>
<dbReference type="PANTHER" id="PTHR43053:SF3">
    <property type="entry name" value="ALPHA-GALACTOSIDASE C-RELATED"/>
    <property type="match status" value="1"/>
</dbReference>
<gene>
    <name evidence="3" type="ORF">MQP27_45605</name>
</gene>